<organism evidence="2 3">
    <name type="scientific">Ruania alba</name>
    <dbReference type="NCBI Taxonomy" id="648782"/>
    <lineage>
        <taxon>Bacteria</taxon>
        <taxon>Bacillati</taxon>
        <taxon>Actinomycetota</taxon>
        <taxon>Actinomycetes</taxon>
        <taxon>Micrococcales</taxon>
        <taxon>Ruaniaceae</taxon>
        <taxon>Ruania</taxon>
    </lineage>
</organism>
<name>A0A1H5MXD7_9MICO</name>
<feature type="compositionally biased region" description="Basic and acidic residues" evidence="1">
    <location>
        <begin position="1"/>
        <end position="16"/>
    </location>
</feature>
<evidence type="ECO:0000313" key="3">
    <source>
        <dbReference type="Proteomes" id="UP000199220"/>
    </source>
</evidence>
<dbReference type="Proteomes" id="UP000199220">
    <property type="component" value="Unassembled WGS sequence"/>
</dbReference>
<accession>A0A1H5MXD7</accession>
<reference evidence="3" key="1">
    <citation type="submission" date="2016-10" db="EMBL/GenBank/DDBJ databases">
        <authorList>
            <person name="Varghese N."/>
            <person name="Submissions S."/>
        </authorList>
    </citation>
    <scope>NUCLEOTIDE SEQUENCE [LARGE SCALE GENOMIC DNA]</scope>
    <source>
        <strain evidence="3">DSM 21368</strain>
    </source>
</reference>
<gene>
    <name evidence="2" type="ORF">SAMN04488554_3733</name>
</gene>
<evidence type="ECO:0000313" key="2">
    <source>
        <dbReference type="EMBL" id="SEE94029.1"/>
    </source>
</evidence>
<dbReference type="STRING" id="648782.SAMN04488554_3733"/>
<keyword evidence="3" id="KW-1185">Reference proteome</keyword>
<protein>
    <submittedName>
        <fullName evidence="2">Uncharacterized protein</fullName>
    </submittedName>
</protein>
<sequence>MTVPDRSESARPHGEEDPVVSEAPRRRKHRRAVRPGTGPEPLVDRRQYESDGTDTGGSDDDDRFLRDVPPHWS</sequence>
<dbReference type="AlphaFoldDB" id="A0A1H5MXD7"/>
<feature type="compositionally biased region" description="Basic and acidic residues" evidence="1">
    <location>
        <begin position="63"/>
        <end position="73"/>
    </location>
</feature>
<evidence type="ECO:0000256" key="1">
    <source>
        <dbReference type="SAM" id="MobiDB-lite"/>
    </source>
</evidence>
<proteinExistence type="predicted"/>
<dbReference type="EMBL" id="FNTX01000002">
    <property type="protein sequence ID" value="SEE94029.1"/>
    <property type="molecule type" value="Genomic_DNA"/>
</dbReference>
<feature type="region of interest" description="Disordered" evidence="1">
    <location>
        <begin position="1"/>
        <end position="73"/>
    </location>
</feature>